<dbReference type="Proteomes" id="UP000886595">
    <property type="component" value="Unassembled WGS sequence"/>
</dbReference>
<reference evidence="1 2" key="1">
    <citation type="submission" date="2020-02" db="EMBL/GenBank/DDBJ databases">
        <authorList>
            <person name="Ma Q."/>
            <person name="Huang Y."/>
            <person name="Song X."/>
            <person name="Pei D."/>
        </authorList>
    </citation>
    <scope>NUCLEOTIDE SEQUENCE [LARGE SCALE GENOMIC DNA]</scope>
    <source>
        <strain evidence="1">Sxm20200214</strain>
        <tissue evidence="1">Leaf</tissue>
    </source>
</reference>
<evidence type="ECO:0000313" key="2">
    <source>
        <dbReference type="Proteomes" id="UP000886595"/>
    </source>
</evidence>
<dbReference type="EMBL" id="JAAMPC010000006">
    <property type="protein sequence ID" value="KAG2309279.1"/>
    <property type="molecule type" value="Genomic_DNA"/>
</dbReference>
<dbReference type="InterPro" id="IPR011009">
    <property type="entry name" value="Kinase-like_dom_sf"/>
</dbReference>
<protein>
    <submittedName>
        <fullName evidence="1">Uncharacterized protein</fullName>
    </submittedName>
</protein>
<gene>
    <name evidence="1" type="ORF">Bca52824_029027</name>
</gene>
<accession>A0A8X8ANW5</accession>
<keyword evidence="2" id="KW-1185">Reference proteome</keyword>
<sequence length="73" mass="8596">MALSGRVIGDYWVGREIGSGSFSVIWEARHHFFILRRINHQQHHPFARHDRGYTSKDQSPQLKKAMFLPLLCY</sequence>
<dbReference type="OrthoDB" id="1702496at2759"/>
<evidence type="ECO:0000313" key="1">
    <source>
        <dbReference type="EMBL" id="KAG2309279.1"/>
    </source>
</evidence>
<dbReference type="AlphaFoldDB" id="A0A8X8ANW5"/>
<name>A0A8X8ANW5_BRACI</name>
<comment type="caution">
    <text evidence="1">The sequence shown here is derived from an EMBL/GenBank/DDBJ whole genome shotgun (WGS) entry which is preliminary data.</text>
</comment>
<organism evidence="1 2">
    <name type="scientific">Brassica carinata</name>
    <name type="common">Ethiopian mustard</name>
    <name type="synonym">Abyssinian cabbage</name>
    <dbReference type="NCBI Taxonomy" id="52824"/>
    <lineage>
        <taxon>Eukaryota</taxon>
        <taxon>Viridiplantae</taxon>
        <taxon>Streptophyta</taxon>
        <taxon>Embryophyta</taxon>
        <taxon>Tracheophyta</taxon>
        <taxon>Spermatophyta</taxon>
        <taxon>Magnoliopsida</taxon>
        <taxon>eudicotyledons</taxon>
        <taxon>Gunneridae</taxon>
        <taxon>Pentapetalae</taxon>
        <taxon>rosids</taxon>
        <taxon>malvids</taxon>
        <taxon>Brassicales</taxon>
        <taxon>Brassicaceae</taxon>
        <taxon>Brassiceae</taxon>
        <taxon>Brassica</taxon>
    </lineage>
</organism>
<proteinExistence type="predicted"/>
<dbReference type="SUPFAM" id="SSF56112">
    <property type="entry name" value="Protein kinase-like (PK-like)"/>
    <property type="match status" value="1"/>
</dbReference>